<dbReference type="InterPro" id="IPR050356">
    <property type="entry name" value="SulA_CellDiv_inhibitor"/>
</dbReference>
<protein>
    <submittedName>
        <fullName evidence="4">Protein ImuB</fullName>
    </submittedName>
</protein>
<dbReference type="RefSeq" id="WP_210058328.1">
    <property type="nucleotide sequence ID" value="NZ_BAAAMH010000001.1"/>
</dbReference>
<proteinExistence type="predicted"/>
<sequence>MAALVERGPVGRVAGPEAAGRSSGAGETGPGGRRVMVVWCPDWPVVAAALQHELSLDAPLAVVERGEVFACSAAARAEGVKRGMRRRDASARCPELVVVDRVPEVETRSFDAVLAAVEEVSAGVAPVKPGLCALSVPSRFYGGEAAAAAAVAEHLVALGVWDCRTGVADGIFAAEQAARRAATQDCTVVPAGGSAAFLAPLPVGALEDAELVSLLRRLGLRTLGDFAALPARDVLTRFGSSGARLHRLARGVDDRAAVSRQVPPELEQRVAFEPPLETIEPITFSSRRTAERTVTELARHGLVCTEVRVVVTTEGGWSGSRVWLHARWFSTADLVDRLYWQLQGDPAPDPVCEVRFVPETVESSADHGDGLWGSAADERVERGVARLQGMLGPEEVLAPAVQGGRGPRERQSLTPWGERATSSRPAGLPWPGSIPPPAPARVFPEPQPALVTGTDGRPVAVTERGLVTGDPVLFTVERMSPPTRVQAWAGPWPVDELWWDPAQARRVARFQVVGVDGSAWLLVVEDGRWWCEARYD</sequence>
<dbReference type="SUPFAM" id="SSF56672">
    <property type="entry name" value="DNA/RNA polymerases"/>
    <property type="match status" value="1"/>
</dbReference>
<dbReference type="Pfam" id="PF00817">
    <property type="entry name" value="IMS"/>
    <property type="match status" value="1"/>
</dbReference>
<organism evidence="4 5">
    <name type="scientific">Microlunatus capsulatus</name>
    <dbReference type="NCBI Taxonomy" id="99117"/>
    <lineage>
        <taxon>Bacteria</taxon>
        <taxon>Bacillati</taxon>
        <taxon>Actinomycetota</taxon>
        <taxon>Actinomycetes</taxon>
        <taxon>Propionibacteriales</taxon>
        <taxon>Propionibacteriaceae</taxon>
        <taxon>Microlunatus</taxon>
    </lineage>
</organism>
<evidence type="ECO:0000256" key="2">
    <source>
        <dbReference type="SAM" id="MobiDB-lite"/>
    </source>
</evidence>
<name>A0ABS4ZC86_9ACTN</name>
<comment type="caution">
    <text evidence="4">The sequence shown here is derived from an EMBL/GenBank/DDBJ whole genome shotgun (WGS) entry which is preliminary data.</text>
</comment>
<feature type="region of interest" description="Disordered" evidence="2">
    <location>
        <begin position="400"/>
        <end position="429"/>
    </location>
</feature>
<dbReference type="PROSITE" id="PS50173">
    <property type="entry name" value="UMUC"/>
    <property type="match status" value="1"/>
</dbReference>
<dbReference type="Gene3D" id="1.10.150.20">
    <property type="entry name" value="5' to 3' exonuclease, C-terminal subdomain"/>
    <property type="match status" value="1"/>
</dbReference>
<accession>A0ABS4ZC86</accession>
<keyword evidence="1" id="KW-0227">DNA damage</keyword>
<keyword evidence="5" id="KW-1185">Reference proteome</keyword>
<gene>
    <name evidence="4" type="ORF">JOF54_003595</name>
</gene>
<dbReference type="InterPro" id="IPR001126">
    <property type="entry name" value="UmuC"/>
</dbReference>
<feature type="domain" description="UmuC" evidence="3">
    <location>
        <begin position="59"/>
        <end position="127"/>
    </location>
</feature>
<dbReference type="Proteomes" id="UP000758168">
    <property type="component" value="Unassembled WGS sequence"/>
</dbReference>
<dbReference type="PANTHER" id="PTHR35369:SF2">
    <property type="entry name" value="BLR3025 PROTEIN"/>
    <property type="match status" value="1"/>
</dbReference>
<dbReference type="CDD" id="cd03468">
    <property type="entry name" value="PolY_like"/>
    <property type="match status" value="1"/>
</dbReference>
<evidence type="ECO:0000259" key="3">
    <source>
        <dbReference type="PROSITE" id="PS50173"/>
    </source>
</evidence>
<dbReference type="Gene3D" id="3.40.1170.60">
    <property type="match status" value="1"/>
</dbReference>
<dbReference type="PANTHER" id="PTHR35369">
    <property type="entry name" value="BLR3025 PROTEIN-RELATED"/>
    <property type="match status" value="1"/>
</dbReference>
<evidence type="ECO:0000256" key="1">
    <source>
        <dbReference type="ARBA" id="ARBA00022763"/>
    </source>
</evidence>
<evidence type="ECO:0000313" key="5">
    <source>
        <dbReference type="Proteomes" id="UP000758168"/>
    </source>
</evidence>
<dbReference type="EMBL" id="JAGIOB010000001">
    <property type="protein sequence ID" value="MBP2418673.1"/>
    <property type="molecule type" value="Genomic_DNA"/>
</dbReference>
<reference evidence="4 5" key="1">
    <citation type="submission" date="2021-03" db="EMBL/GenBank/DDBJ databases">
        <title>Sequencing the genomes of 1000 actinobacteria strains.</title>
        <authorList>
            <person name="Klenk H.-P."/>
        </authorList>
    </citation>
    <scope>NUCLEOTIDE SEQUENCE [LARGE SCALE GENOMIC DNA]</scope>
    <source>
        <strain evidence="4 5">DSM 12936</strain>
    </source>
</reference>
<dbReference type="InterPro" id="IPR043502">
    <property type="entry name" value="DNA/RNA_pol_sf"/>
</dbReference>
<evidence type="ECO:0000313" key="4">
    <source>
        <dbReference type="EMBL" id="MBP2418673.1"/>
    </source>
</evidence>